<evidence type="ECO:0000313" key="2">
    <source>
        <dbReference type="EMBL" id="KAA3468583.1"/>
    </source>
</evidence>
<dbReference type="Proteomes" id="UP000325315">
    <property type="component" value="Unassembled WGS sequence"/>
</dbReference>
<evidence type="ECO:0000313" key="3">
    <source>
        <dbReference type="Proteomes" id="UP000325315"/>
    </source>
</evidence>
<dbReference type="CDD" id="cd09272">
    <property type="entry name" value="RNase_HI_RT_Ty1"/>
    <property type="match status" value="1"/>
</dbReference>
<protein>
    <recommendedName>
        <fullName evidence="1">Reverse transcriptase Ty1/copia-type domain-containing protein</fullName>
    </recommendedName>
</protein>
<accession>A0A5B6VHH5</accession>
<sequence length="245" mass="27630">MFIVSTGFLVSKSDTSLFVRVTNEFIIYVLVYVDDIIITGSTVDSINRFIQQPHNEFSLKDMGDLYYFLGIEVTRSSTGSLHLCQRKYIRDLLDRSSLTNAKSVHTPMFMHAPTSVHLVALKRILRHLRGTIDHGLIFRPFDRLSLVGYADANWGLDFDDHRSTTGYCLYFGNTPVSWCSKKQQVVFRSTTEAKYRSLVAATSDITWLVSLVTKLQIHSADSLAVWSDNSSAVMVAANSIQIQTC</sequence>
<dbReference type="InterPro" id="IPR013103">
    <property type="entry name" value="RVT_2"/>
</dbReference>
<dbReference type="EMBL" id="SMMG02000006">
    <property type="protein sequence ID" value="KAA3468583.1"/>
    <property type="molecule type" value="Genomic_DNA"/>
</dbReference>
<dbReference type="PANTHER" id="PTHR11439:SF467">
    <property type="entry name" value="INTEGRASE CATALYTIC DOMAIN-CONTAINING PROTEIN"/>
    <property type="match status" value="1"/>
</dbReference>
<proteinExistence type="predicted"/>
<dbReference type="AlphaFoldDB" id="A0A5B6VHH5"/>
<reference evidence="3" key="1">
    <citation type="journal article" date="2019" name="Plant Biotechnol. J.">
        <title>Genome sequencing of the Australian wild diploid species Gossypium australe highlights disease resistance and delayed gland morphogenesis.</title>
        <authorList>
            <person name="Cai Y."/>
            <person name="Cai X."/>
            <person name="Wang Q."/>
            <person name="Wang P."/>
            <person name="Zhang Y."/>
            <person name="Cai C."/>
            <person name="Xu Y."/>
            <person name="Wang K."/>
            <person name="Zhou Z."/>
            <person name="Wang C."/>
            <person name="Geng S."/>
            <person name="Li B."/>
            <person name="Dong Q."/>
            <person name="Hou Y."/>
            <person name="Wang H."/>
            <person name="Ai P."/>
            <person name="Liu Z."/>
            <person name="Yi F."/>
            <person name="Sun M."/>
            <person name="An G."/>
            <person name="Cheng J."/>
            <person name="Zhang Y."/>
            <person name="Shi Q."/>
            <person name="Xie Y."/>
            <person name="Shi X."/>
            <person name="Chang Y."/>
            <person name="Huang F."/>
            <person name="Chen Y."/>
            <person name="Hong S."/>
            <person name="Mi L."/>
            <person name="Sun Q."/>
            <person name="Zhang L."/>
            <person name="Zhou B."/>
            <person name="Peng R."/>
            <person name="Zhang X."/>
            <person name="Liu F."/>
        </authorList>
    </citation>
    <scope>NUCLEOTIDE SEQUENCE [LARGE SCALE GENOMIC DNA]</scope>
    <source>
        <strain evidence="3">cv. PA1801</strain>
    </source>
</reference>
<name>A0A5B6VHH5_9ROSI</name>
<keyword evidence="3" id="KW-1185">Reference proteome</keyword>
<feature type="domain" description="Reverse transcriptase Ty1/copia-type" evidence="1">
    <location>
        <begin position="5"/>
        <end position="109"/>
    </location>
</feature>
<dbReference type="OrthoDB" id="1163908at2759"/>
<comment type="caution">
    <text evidence="2">The sequence shown here is derived from an EMBL/GenBank/DDBJ whole genome shotgun (WGS) entry which is preliminary data.</text>
</comment>
<dbReference type="SUPFAM" id="SSF56672">
    <property type="entry name" value="DNA/RNA polymerases"/>
    <property type="match status" value="1"/>
</dbReference>
<organism evidence="2 3">
    <name type="scientific">Gossypium australe</name>
    <dbReference type="NCBI Taxonomy" id="47621"/>
    <lineage>
        <taxon>Eukaryota</taxon>
        <taxon>Viridiplantae</taxon>
        <taxon>Streptophyta</taxon>
        <taxon>Embryophyta</taxon>
        <taxon>Tracheophyta</taxon>
        <taxon>Spermatophyta</taxon>
        <taxon>Magnoliopsida</taxon>
        <taxon>eudicotyledons</taxon>
        <taxon>Gunneridae</taxon>
        <taxon>Pentapetalae</taxon>
        <taxon>rosids</taxon>
        <taxon>malvids</taxon>
        <taxon>Malvales</taxon>
        <taxon>Malvaceae</taxon>
        <taxon>Malvoideae</taxon>
        <taxon>Gossypium</taxon>
    </lineage>
</organism>
<dbReference type="InterPro" id="IPR043502">
    <property type="entry name" value="DNA/RNA_pol_sf"/>
</dbReference>
<gene>
    <name evidence="2" type="ORF">EPI10_014457</name>
</gene>
<dbReference type="Pfam" id="PF07727">
    <property type="entry name" value="RVT_2"/>
    <property type="match status" value="1"/>
</dbReference>
<evidence type="ECO:0000259" key="1">
    <source>
        <dbReference type="Pfam" id="PF07727"/>
    </source>
</evidence>
<dbReference type="PANTHER" id="PTHR11439">
    <property type="entry name" value="GAG-POL-RELATED RETROTRANSPOSON"/>
    <property type="match status" value="1"/>
</dbReference>